<dbReference type="EMBL" id="JADKGY010000006">
    <property type="protein sequence ID" value="MBK9982301.1"/>
    <property type="molecule type" value="Genomic_DNA"/>
</dbReference>
<evidence type="ECO:0000256" key="4">
    <source>
        <dbReference type="ARBA" id="ARBA00022692"/>
    </source>
</evidence>
<keyword evidence="6 7" id="KW-0472">Membrane</keyword>
<dbReference type="Pfam" id="PF03916">
    <property type="entry name" value="NrfD"/>
    <property type="match status" value="1"/>
</dbReference>
<evidence type="ECO:0000256" key="6">
    <source>
        <dbReference type="ARBA" id="ARBA00023136"/>
    </source>
</evidence>
<feature type="transmembrane region" description="Helical" evidence="7">
    <location>
        <begin position="392"/>
        <end position="416"/>
    </location>
</feature>
<evidence type="ECO:0000256" key="3">
    <source>
        <dbReference type="ARBA" id="ARBA00022475"/>
    </source>
</evidence>
<feature type="transmembrane region" description="Helical" evidence="7">
    <location>
        <begin position="241"/>
        <end position="266"/>
    </location>
</feature>
<gene>
    <name evidence="8" type="primary">nrfD</name>
    <name evidence="8" type="ORF">IPP15_07735</name>
</gene>
<feature type="transmembrane region" description="Helical" evidence="7">
    <location>
        <begin position="28"/>
        <end position="45"/>
    </location>
</feature>
<comment type="subcellular location">
    <subcellularLocation>
        <location evidence="1">Cell membrane</location>
        <topology evidence="1">Multi-pass membrane protein</topology>
    </subcellularLocation>
</comment>
<name>A0A9D7XPR9_9BACT</name>
<evidence type="ECO:0000256" key="2">
    <source>
        <dbReference type="ARBA" id="ARBA00008929"/>
    </source>
</evidence>
<feature type="transmembrane region" description="Helical" evidence="7">
    <location>
        <begin position="354"/>
        <end position="372"/>
    </location>
</feature>
<proteinExistence type="inferred from homology"/>
<feature type="transmembrane region" description="Helical" evidence="7">
    <location>
        <begin position="101"/>
        <end position="124"/>
    </location>
</feature>
<dbReference type="PANTHER" id="PTHR43044:SF2">
    <property type="entry name" value="POLYSULPHIDE REDUCTASE NRFD"/>
    <property type="match status" value="1"/>
</dbReference>
<sequence>MMKISAAGNQVLKTFAPQMERTTLREKAWIAFLLCVIGVGIYALYLQITVGHTVTGMRDNVVWGIYIANFIFFIGISYAGAVISGFLHLLKIEWRKPIIRIAELITVIATIIGPLFILLCVGRLDRLHHLVLYARLQSPITWDVLAISTYLAGGVIFLYLASIKDFAIYRDSTDLHLSKWKRRVFKFLALNYHDTPSQERGIHVSMNLMALMIIPLAVIVHSVLSWIFGMTLRPGWHSTIFGPYFVLAAIYSGTGVLIIALYIFRLRYKLEAFILDKHFTYLGYIMLVLAAGYGYFTFSEYLTDWYGSEKWTGQLLKKLFSWNEYGGLFLFTNIAGIILPIFVVAVPALRKPKYLAMVSALMVLAMWVKRYLIVVPTLETPLLPIEDIRPEYIKYSITWVEWALTFSGIALFLLLFTIASKFMTLIPVSEISEMAEENIQTKES</sequence>
<dbReference type="GO" id="GO:0005886">
    <property type="term" value="C:plasma membrane"/>
    <property type="evidence" value="ECO:0007669"/>
    <property type="project" value="UniProtKB-SubCell"/>
</dbReference>
<reference evidence="8 9" key="1">
    <citation type="submission" date="2020-10" db="EMBL/GenBank/DDBJ databases">
        <title>Connecting structure to function with the recovery of over 1000 high-quality activated sludge metagenome-assembled genomes encoding full-length rRNA genes using long-read sequencing.</title>
        <authorList>
            <person name="Singleton C.M."/>
            <person name="Petriglieri F."/>
            <person name="Kristensen J.M."/>
            <person name="Kirkegaard R.H."/>
            <person name="Michaelsen T.Y."/>
            <person name="Andersen M.H."/>
            <person name="Karst S.M."/>
            <person name="Dueholm M.S."/>
            <person name="Nielsen P.H."/>
            <person name="Albertsen M."/>
        </authorList>
    </citation>
    <scope>NUCLEOTIDE SEQUENCE [LARGE SCALE GENOMIC DNA]</scope>
    <source>
        <strain evidence="8">Ribe_18-Q3-R11-54_MAXAC.273</strain>
    </source>
</reference>
<feature type="transmembrane region" description="Helical" evidence="7">
    <location>
        <begin position="65"/>
        <end position="89"/>
    </location>
</feature>
<keyword evidence="4 7" id="KW-0812">Transmembrane</keyword>
<organism evidence="8 9">
    <name type="scientific">Candidatus Opimibacter skivensis</name>
    <dbReference type="NCBI Taxonomy" id="2982028"/>
    <lineage>
        <taxon>Bacteria</taxon>
        <taxon>Pseudomonadati</taxon>
        <taxon>Bacteroidota</taxon>
        <taxon>Saprospiria</taxon>
        <taxon>Saprospirales</taxon>
        <taxon>Saprospiraceae</taxon>
        <taxon>Candidatus Opimibacter</taxon>
    </lineage>
</organism>
<feature type="transmembrane region" description="Helical" evidence="7">
    <location>
        <begin position="278"/>
        <end position="296"/>
    </location>
</feature>
<dbReference type="InterPro" id="IPR005614">
    <property type="entry name" value="NrfD-like"/>
</dbReference>
<evidence type="ECO:0000256" key="7">
    <source>
        <dbReference type="SAM" id="Phobius"/>
    </source>
</evidence>
<protein>
    <submittedName>
        <fullName evidence="8">Polysulfide reductase NrfD</fullName>
    </submittedName>
</protein>
<comment type="similarity">
    <text evidence="2">Belongs to the NrfD family.</text>
</comment>
<keyword evidence="5 7" id="KW-1133">Transmembrane helix</keyword>
<comment type="caution">
    <text evidence="8">The sequence shown here is derived from an EMBL/GenBank/DDBJ whole genome shotgun (WGS) entry which is preliminary data.</text>
</comment>
<evidence type="ECO:0000256" key="1">
    <source>
        <dbReference type="ARBA" id="ARBA00004651"/>
    </source>
</evidence>
<feature type="transmembrane region" description="Helical" evidence="7">
    <location>
        <begin position="325"/>
        <end position="347"/>
    </location>
</feature>
<dbReference type="PANTHER" id="PTHR43044">
    <property type="match status" value="1"/>
</dbReference>
<evidence type="ECO:0000256" key="5">
    <source>
        <dbReference type="ARBA" id="ARBA00022989"/>
    </source>
</evidence>
<dbReference type="AlphaFoldDB" id="A0A9D7XPR9"/>
<evidence type="ECO:0000313" key="8">
    <source>
        <dbReference type="EMBL" id="MBK9982301.1"/>
    </source>
</evidence>
<feature type="transmembrane region" description="Helical" evidence="7">
    <location>
        <begin position="144"/>
        <end position="161"/>
    </location>
</feature>
<feature type="transmembrane region" description="Helical" evidence="7">
    <location>
        <begin position="208"/>
        <end position="229"/>
    </location>
</feature>
<evidence type="ECO:0000313" key="9">
    <source>
        <dbReference type="Proteomes" id="UP000808337"/>
    </source>
</evidence>
<keyword evidence="3" id="KW-1003">Cell membrane</keyword>
<accession>A0A9D7XPR9</accession>
<dbReference type="Proteomes" id="UP000808337">
    <property type="component" value="Unassembled WGS sequence"/>
</dbReference>